<dbReference type="InterPro" id="IPR023393">
    <property type="entry name" value="START-like_dom_sf"/>
</dbReference>
<name>A0A3A5HIC8_9ACTN</name>
<comment type="caution">
    <text evidence="1">The sequence shown here is derived from an EMBL/GenBank/DDBJ whole genome shotgun (WGS) entry which is preliminary data.</text>
</comment>
<dbReference type="OrthoDB" id="3371087at2"/>
<organism evidence="1 2">
    <name type="scientific">Nocardioides cavernaquae</name>
    <dbReference type="NCBI Taxonomy" id="2321396"/>
    <lineage>
        <taxon>Bacteria</taxon>
        <taxon>Bacillati</taxon>
        <taxon>Actinomycetota</taxon>
        <taxon>Actinomycetes</taxon>
        <taxon>Propionibacteriales</taxon>
        <taxon>Nocardioidaceae</taxon>
        <taxon>Nocardioides</taxon>
    </lineage>
</organism>
<sequence length="144" mass="15579">MTFQLRLDIAASPATVFAFVSDFTTTPEWYSAVHRVDCIAGTGGLGTRYEVHRQLPGGSAHNEVEITGYESGREVTFSSISGPTPFAYRYIVEPRDAATRLTLEGTIGAAGLTGPAALLGPVAERFFKRGMRANLDVLARILER</sequence>
<dbReference type="AlphaFoldDB" id="A0A3A5HIC8"/>
<reference evidence="2" key="1">
    <citation type="submission" date="2018-09" db="EMBL/GenBank/DDBJ databases">
        <authorList>
            <person name="Zhu H."/>
        </authorList>
    </citation>
    <scope>NUCLEOTIDE SEQUENCE [LARGE SCALE GENOMIC DNA]</scope>
    <source>
        <strain evidence="2">K1W22B-1</strain>
    </source>
</reference>
<dbReference type="RefSeq" id="WP_120061432.1">
    <property type="nucleotide sequence ID" value="NZ_QYRP01000002.1"/>
</dbReference>
<dbReference type="EMBL" id="QYRP01000002">
    <property type="protein sequence ID" value="RJS47467.1"/>
    <property type="molecule type" value="Genomic_DNA"/>
</dbReference>
<dbReference type="InterPro" id="IPR019587">
    <property type="entry name" value="Polyketide_cyclase/dehydratase"/>
</dbReference>
<keyword evidence="2" id="KW-1185">Reference proteome</keyword>
<dbReference type="Proteomes" id="UP000276542">
    <property type="component" value="Unassembled WGS sequence"/>
</dbReference>
<gene>
    <name evidence="1" type="ORF">D4739_15440</name>
</gene>
<evidence type="ECO:0008006" key="3">
    <source>
        <dbReference type="Google" id="ProtNLM"/>
    </source>
</evidence>
<evidence type="ECO:0000313" key="1">
    <source>
        <dbReference type="EMBL" id="RJS47467.1"/>
    </source>
</evidence>
<evidence type="ECO:0000313" key="2">
    <source>
        <dbReference type="Proteomes" id="UP000276542"/>
    </source>
</evidence>
<accession>A0A3A5HIC8</accession>
<dbReference type="Pfam" id="PF10604">
    <property type="entry name" value="Polyketide_cyc2"/>
    <property type="match status" value="1"/>
</dbReference>
<proteinExistence type="predicted"/>
<dbReference type="SUPFAM" id="SSF55961">
    <property type="entry name" value="Bet v1-like"/>
    <property type="match status" value="1"/>
</dbReference>
<protein>
    <recommendedName>
        <fullName evidence="3">SRPBCC family protein</fullName>
    </recommendedName>
</protein>
<dbReference type="Gene3D" id="3.30.530.20">
    <property type="match status" value="1"/>
</dbReference>